<dbReference type="PROSITE" id="PS50801">
    <property type="entry name" value="STAS"/>
    <property type="match status" value="1"/>
</dbReference>
<gene>
    <name evidence="2" type="ORF">G3I59_27290</name>
</gene>
<dbReference type="InterPro" id="IPR058548">
    <property type="entry name" value="MlaB-like_STAS"/>
</dbReference>
<dbReference type="InterPro" id="IPR036513">
    <property type="entry name" value="STAS_dom_sf"/>
</dbReference>
<accession>A0ABX0C156</accession>
<evidence type="ECO:0000313" key="2">
    <source>
        <dbReference type="EMBL" id="NEC59192.1"/>
    </source>
</evidence>
<dbReference type="Proteomes" id="UP000470404">
    <property type="component" value="Unassembled WGS sequence"/>
</dbReference>
<organism evidence="2 3">
    <name type="scientific">Amycolatopsis rubida</name>
    <dbReference type="NCBI Taxonomy" id="112413"/>
    <lineage>
        <taxon>Bacteria</taxon>
        <taxon>Bacillati</taxon>
        <taxon>Actinomycetota</taxon>
        <taxon>Actinomycetes</taxon>
        <taxon>Pseudonocardiales</taxon>
        <taxon>Pseudonocardiaceae</taxon>
        <taxon>Amycolatopsis</taxon>
    </lineage>
</organism>
<comment type="caution">
    <text evidence="2">The sequence shown here is derived from an EMBL/GenBank/DDBJ whole genome shotgun (WGS) entry which is preliminary data.</text>
</comment>
<dbReference type="Gene3D" id="3.30.750.24">
    <property type="entry name" value="STAS domain"/>
    <property type="match status" value="1"/>
</dbReference>
<dbReference type="SUPFAM" id="SSF52091">
    <property type="entry name" value="SpoIIaa-like"/>
    <property type="match status" value="1"/>
</dbReference>
<dbReference type="InterPro" id="IPR002645">
    <property type="entry name" value="STAS_dom"/>
</dbReference>
<dbReference type="Pfam" id="PF13466">
    <property type="entry name" value="STAS_2"/>
    <property type="match status" value="1"/>
</dbReference>
<dbReference type="EMBL" id="JAAGNC010000137">
    <property type="protein sequence ID" value="NEC59192.1"/>
    <property type="molecule type" value="Genomic_DNA"/>
</dbReference>
<proteinExistence type="predicted"/>
<evidence type="ECO:0000259" key="1">
    <source>
        <dbReference type="PROSITE" id="PS50801"/>
    </source>
</evidence>
<keyword evidence="3" id="KW-1185">Reference proteome</keyword>
<reference evidence="2 3" key="1">
    <citation type="submission" date="2020-01" db="EMBL/GenBank/DDBJ databases">
        <title>Insect and environment-associated Actinomycetes.</title>
        <authorList>
            <person name="Currrie C."/>
            <person name="Chevrette M."/>
            <person name="Carlson C."/>
            <person name="Stubbendieck R."/>
            <person name="Wendt-Pienkowski E."/>
        </authorList>
    </citation>
    <scope>NUCLEOTIDE SEQUENCE [LARGE SCALE GENOMIC DNA]</scope>
    <source>
        <strain evidence="2 3">SID8386</strain>
    </source>
</reference>
<feature type="domain" description="STAS" evidence="1">
    <location>
        <begin position="1"/>
        <end position="84"/>
    </location>
</feature>
<dbReference type="RefSeq" id="WP_161269609.1">
    <property type="nucleotide sequence ID" value="NZ_JAAGNC010000137.1"/>
</dbReference>
<sequence length="234" mass="24438">MDLHEPVRAAVVTGPPDPADACGFAERLAELVGDGGADLVIDLSDSGTMSSAGVRVVLAFACAAGRAGRRVRIVTGEALVTRLVWPRLPATCLNRTKHCARPITRWPPIVPSRNTLVTATRGGDFDEAAHLLSELAAGAEATRTSVSRDLVRRCAGLVCGRFGPQPEVVFTAVAVDETALSAEVDELDPGVRAVLAELNGDLPGLACQLDLAARDSGLAAIVRCLRWTVEPGDG</sequence>
<protein>
    <submittedName>
        <fullName evidence="2">STAS domain-containing protein</fullName>
    </submittedName>
</protein>
<evidence type="ECO:0000313" key="3">
    <source>
        <dbReference type="Proteomes" id="UP000470404"/>
    </source>
</evidence>
<name>A0ABX0C156_9PSEU</name>
<dbReference type="CDD" id="cd07043">
    <property type="entry name" value="STAS_anti-anti-sigma_factors"/>
    <property type="match status" value="1"/>
</dbReference>